<keyword evidence="6" id="KW-0408">Iron</keyword>
<comment type="similarity">
    <text evidence="11 12">Belongs to the TonB-dependent receptor family.</text>
</comment>
<evidence type="ECO:0000256" key="2">
    <source>
        <dbReference type="ARBA" id="ARBA00022448"/>
    </source>
</evidence>
<dbReference type="InterPro" id="IPR000531">
    <property type="entry name" value="Beta-barrel_TonB"/>
</dbReference>
<evidence type="ECO:0000256" key="9">
    <source>
        <dbReference type="ARBA" id="ARBA00023136"/>
    </source>
</evidence>
<keyword evidence="4" id="KW-0410">Iron transport</keyword>
<evidence type="ECO:0000313" key="16">
    <source>
        <dbReference type="Proteomes" id="UP000477680"/>
    </source>
</evidence>
<dbReference type="KEGG" id="kim:G3T16_03495"/>
<evidence type="ECO:0000256" key="4">
    <source>
        <dbReference type="ARBA" id="ARBA00022496"/>
    </source>
</evidence>
<dbReference type="Pfam" id="PF00593">
    <property type="entry name" value="TonB_dep_Rec_b-barrel"/>
    <property type="match status" value="1"/>
</dbReference>
<reference evidence="15 16" key="1">
    <citation type="submission" date="2020-02" db="EMBL/GenBank/DDBJ databases">
        <title>Genome sequencing for Kineobactrum sp. M2.</title>
        <authorList>
            <person name="Park S.-J."/>
        </authorList>
    </citation>
    <scope>NUCLEOTIDE SEQUENCE [LARGE SCALE GENOMIC DNA]</scope>
    <source>
        <strain evidence="15 16">M2</strain>
    </source>
</reference>
<comment type="subcellular location">
    <subcellularLocation>
        <location evidence="1 11">Cell outer membrane</location>
        <topology evidence="1 11">Multi-pass membrane protein</topology>
    </subcellularLocation>
</comment>
<keyword evidence="7" id="KW-0406">Ion transport</keyword>
<dbReference type="PANTHER" id="PTHR32552:SF81">
    <property type="entry name" value="TONB-DEPENDENT OUTER MEMBRANE RECEPTOR"/>
    <property type="match status" value="1"/>
</dbReference>
<sequence length="737" mass="79750">MTIPNENKSRQPGEFRKVSLIALTGMGALLGQSALVSAQENAGASSFMIEEVVVTATRREEKLTDVPLSIQALGGDALERQGAVNFADYARGIAGVAFVDNGPGRSQIFMRGVSTGVDVDTGKESTVGVYIDEVPVSEGSSQPDLRLYDIDRVEVLRGPQGTVYGSGSLGGTVRVLTKKPVLGELSGNVSAQASTTRHGGENEAINGVINIPVSEDLAVRVVGYGIHNDGFIENGFTGEEKIDDEHTSGARIAALYIPNDKLDATLTTIYQKSKYGSYTRAADNVSELVLLQSAPEPFRDRLGTVNLTLNLDMDFATLTSSTSYFDRSRYFENDIDYFLELGFGLPRGESQLDYDAETISQELRLTSNGDGALQWLVGGFYLDREDDFRQTINPLGTGSVPTPGLNLYYSETLADIEQLAGFTEVNYEIREGLIATVGGRVSRTKRDVDTMTDGAVSGGIPTVVAGDFTETSVTPKFNLSYALSEYTLLYTQVTKGFRVGGVNPGLPPCSALCTVDVDDTFDSDSLWNYELGLKQQSEDGRFTMAAAIFWIEWEDIQLNVNRGDGFNGVLNAGSARSRGVELEFSGRSNEHFHFGGQVTYTDADLRSLSDGIIGFVDSGERLPGVPQLSASVNAELGTQLGDLGWLYVRGDIQYVGDRKAALTSDPETLDSYTISSLRVGLDLDTWSAAIFADNLTDERAELDFVSNSGLRDGVPVTFNRYTVNVPRTIGIRLSKHF</sequence>
<evidence type="ECO:0000256" key="1">
    <source>
        <dbReference type="ARBA" id="ARBA00004571"/>
    </source>
</evidence>
<dbReference type="Gene3D" id="2.40.170.20">
    <property type="entry name" value="TonB-dependent receptor, beta-barrel domain"/>
    <property type="match status" value="1"/>
</dbReference>
<gene>
    <name evidence="15" type="ORF">G3T16_03495</name>
</gene>
<keyword evidence="2 11" id="KW-0813">Transport</keyword>
<evidence type="ECO:0000256" key="11">
    <source>
        <dbReference type="PROSITE-ProRule" id="PRU01360"/>
    </source>
</evidence>
<keyword evidence="3 11" id="KW-1134">Transmembrane beta strand</keyword>
<evidence type="ECO:0000259" key="13">
    <source>
        <dbReference type="Pfam" id="PF00593"/>
    </source>
</evidence>
<feature type="domain" description="TonB-dependent receptor plug" evidence="14">
    <location>
        <begin position="63"/>
        <end position="172"/>
    </location>
</feature>
<keyword evidence="9 11" id="KW-0472">Membrane</keyword>
<dbReference type="InterPro" id="IPR039426">
    <property type="entry name" value="TonB-dep_rcpt-like"/>
</dbReference>
<dbReference type="SUPFAM" id="SSF56935">
    <property type="entry name" value="Porins"/>
    <property type="match status" value="1"/>
</dbReference>
<evidence type="ECO:0000256" key="8">
    <source>
        <dbReference type="ARBA" id="ARBA00023077"/>
    </source>
</evidence>
<dbReference type="PROSITE" id="PS52016">
    <property type="entry name" value="TONB_DEPENDENT_REC_3"/>
    <property type="match status" value="1"/>
</dbReference>
<dbReference type="InterPro" id="IPR012910">
    <property type="entry name" value="Plug_dom"/>
</dbReference>
<protein>
    <submittedName>
        <fullName evidence="15">TonB-dependent receptor</fullName>
    </submittedName>
</protein>
<keyword evidence="15" id="KW-0675">Receptor</keyword>
<keyword evidence="16" id="KW-1185">Reference proteome</keyword>
<evidence type="ECO:0000256" key="3">
    <source>
        <dbReference type="ARBA" id="ARBA00022452"/>
    </source>
</evidence>
<evidence type="ECO:0000259" key="14">
    <source>
        <dbReference type="Pfam" id="PF07715"/>
    </source>
</evidence>
<evidence type="ECO:0000256" key="10">
    <source>
        <dbReference type="ARBA" id="ARBA00023237"/>
    </source>
</evidence>
<dbReference type="AlphaFoldDB" id="A0A6C0TXP2"/>
<accession>A0A6C0TXP2</accession>
<evidence type="ECO:0000256" key="12">
    <source>
        <dbReference type="RuleBase" id="RU003357"/>
    </source>
</evidence>
<keyword evidence="5 11" id="KW-0812">Transmembrane</keyword>
<name>A0A6C0TXP2_9GAMM</name>
<keyword evidence="8 12" id="KW-0798">TonB box</keyword>
<dbReference type="EMBL" id="CP048711">
    <property type="protein sequence ID" value="QIB64600.1"/>
    <property type="molecule type" value="Genomic_DNA"/>
</dbReference>
<dbReference type="GO" id="GO:0009279">
    <property type="term" value="C:cell outer membrane"/>
    <property type="evidence" value="ECO:0007669"/>
    <property type="project" value="UniProtKB-SubCell"/>
</dbReference>
<evidence type="ECO:0000313" key="15">
    <source>
        <dbReference type="EMBL" id="QIB64600.1"/>
    </source>
</evidence>
<evidence type="ECO:0000256" key="5">
    <source>
        <dbReference type="ARBA" id="ARBA00022692"/>
    </source>
</evidence>
<evidence type="ECO:0000256" key="7">
    <source>
        <dbReference type="ARBA" id="ARBA00023065"/>
    </source>
</evidence>
<dbReference type="PANTHER" id="PTHR32552">
    <property type="entry name" value="FERRICHROME IRON RECEPTOR-RELATED"/>
    <property type="match status" value="1"/>
</dbReference>
<dbReference type="CDD" id="cd01347">
    <property type="entry name" value="ligand_gated_channel"/>
    <property type="match status" value="1"/>
</dbReference>
<evidence type="ECO:0000256" key="6">
    <source>
        <dbReference type="ARBA" id="ARBA00023004"/>
    </source>
</evidence>
<organism evidence="15 16">
    <name type="scientific">Kineobactrum salinum</name>
    <dbReference type="NCBI Taxonomy" id="2708301"/>
    <lineage>
        <taxon>Bacteria</taxon>
        <taxon>Pseudomonadati</taxon>
        <taxon>Pseudomonadota</taxon>
        <taxon>Gammaproteobacteria</taxon>
        <taxon>Cellvibrionales</taxon>
        <taxon>Halieaceae</taxon>
        <taxon>Kineobactrum</taxon>
    </lineage>
</organism>
<keyword evidence="10 11" id="KW-0998">Cell outer membrane</keyword>
<dbReference type="InterPro" id="IPR036942">
    <property type="entry name" value="Beta-barrel_TonB_sf"/>
</dbReference>
<dbReference type="Proteomes" id="UP000477680">
    <property type="component" value="Chromosome"/>
</dbReference>
<feature type="domain" description="TonB-dependent receptor-like beta-barrel" evidence="13">
    <location>
        <begin position="297"/>
        <end position="695"/>
    </location>
</feature>
<proteinExistence type="inferred from homology"/>
<dbReference type="RefSeq" id="WP_163493850.1">
    <property type="nucleotide sequence ID" value="NZ_CP048711.1"/>
</dbReference>
<dbReference type="Pfam" id="PF07715">
    <property type="entry name" value="Plug"/>
    <property type="match status" value="1"/>
</dbReference>
<dbReference type="GO" id="GO:0006826">
    <property type="term" value="P:iron ion transport"/>
    <property type="evidence" value="ECO:0007669"/>
    <property type="project" value="UniProtKB-KW"/>
</dbReference>